<evidence type="ECO:0000313" key="3">
    <source>
        <dbReference type="EMBL" id="PIA55873.1"/>
    </source>
</evidence>
<gene>
    <name evidence="3" type="ORF">AQUCO_00700297v1</name>
</gene>
<dbReference type="Proteomes" id="UP000230069">
    <property type="component" value="Unassembled WGS sequence"/>
</dbReference>
<evidence type="ECO:0000256" key="2">
    <source>
        <dbReference type="ARBA" id="ARBA00023242"/>
    </source>
</evidence>
<protein>
    <submittedName>
        <fullName evidence="3">Uncharacterized protein</fullName>
    </submittedName>
</protein>
<evidence type="ECO:0000313" key="4">
    <source>
        <dbReference type="Proteomes" id="UP000230069"/>
    </source>
</evidence>
<dbReference type="AlphaFoldDB" id="A0A2G5EJF0"/>
<evidence type="ECO:0000256" key="1">
    <source>
        <dbReference type="ARBA" id="ARBA00004123"/>
    </source>
</evidence>
<keyword evidence="4" id="KW-1185">Reference proteome</keyword>
<dbReference type="InterPro" id="IPR051992">
    <property type="entry name" value="OxStress_Response_Reg"/>
</dbReference>
<dbReference type="InParanoid" id="A0A2G5EJF0"/>
<dbReference type="PANTHER" id="PTHR33172:SF38">
    <property type="entry name" value="GENOME ASSEMBLY, CHROMOSOME: A01"/>
    <property type="match status" value="1"/>
</dbReference>
<dbReference type="OrthoDB" id="1938584at2759"/>
<proteinExistence type="predicted"/>
<comment type="subcellular location">
    <subcellularLocation>
        <location evidence="1">Nucleus</location>
    </subcellularLocation>
</comment>
<dbReference type="GO" id="GO:0006950">
    <property type="term" value="P:response to stress"/>
    <property type="evidence" value="ECO:0007669"/>
    <property type="project" value="UniProtKB-ARBA"/>
</dbReference>
<dbReference type="EMBL" id="KZ305024">
    <property type="protein sequence ID" value="PIA55873.1"/>
    <property type="molecule type" value="Genomic_DNA"/>
</dbReference>
<name>A0A2G5EJF0_AQUCA</name>
<keyword evidence="2" id="KW-0539">Nucleus</keyword>
<sequence>MVSDMCQQQKLEKDLDDATTTTTTHFDMGALKASLPKKRKGLSMYYSGKSQSFTSLADAHCVEDLKKPEIHPAKKKKYSSRQSTQIHQIPSYVCI</sequence>
<organism evidence="3 4">
    <name type="scientific">Aquilegia coerulea</name>
    <name type="common">Rocky mountain columbine</name>
    <dbReference type="NCBI Taxonomy" id="218851"/>
    <lineage>
        <taxon>Eukaryota</taxon>
        <taxon>Viridiplantae</taxon>
        <taxon>Streptophyta</taxon>
        <taxon>Embryophyta</taxon>
        <taxon>Tracheophyta</taxon>
        <taxon>Spermatophyta</taxon>
        <taxon>Magnoliopsida</taxon>
        <taxon>Ranunculales</taxon>
        <taxon>Ranunculaceae</taxon>
        <taxon>Thalictroideae</taxon>
        <taxon>Aquilegia</taxon>
    </lineage>
</organism>
<dbReference type="PANTHER" id="PTHR33172">
    <property type="entry name" value="OS08G0516900 PROTEIN"/>
    <property type="match status" value="1"/>
</dbReference>
<dbReference type="GO" id="GO:0005634">
    <property type="term" value="C:nucleus"/>
    <property type="evidence" value="ECO:0007669"/>
    <property type="project" value="UniProtKB-SubCell"/>
</dbReference>
<accession>A0A2G5EJF0</accession>
<dbReference type="STRING" id="218851.A0A2G5EJF0"/>
<reference evidence="3 4" key="1">
    <citation type="submission" date="2017-09" db="EMBL/GenBank/DDBJ databases">
        <title>WGS assembly of Aquilegia coerulea Goldsmith.</title>
        <authorList>
            <person name="Hodges S."/>
            <person name="Kramer E."/>
            <person name="Nordborg M."/>
            <person name="Tomkins J."/>
            <person name="Borevitz J."/>
            <person name="Derieg N."/>
            <person name="Yan J."/>
            <person name="Mihaltcheva S."/>
            <person name="Hayes R.D."/>
            <person name="Rokhsar D."/>
        </authorList>
    </citation>
    <scope>NUCLEOTIDE SEQUENCE [LARGE SCALE GENOMIC DNA]</scope>
    <source>
        <strain evidence="4">cv. Goldsmith</strain>
    </source>
</reference>